<evidence type="ECO:0000256" key="1">
    <source>
        <dbReference type="SAM" id="Phobius"/>
    </source>
</evidence>
<protein>
    <recommendedName>
        <fullName evidence="4">Protein kinase domain-containing protein</fullName>
    </recommendedName>
</protein>
<dbReference type="RefSeq" id="WP_320508398.1">
    <property type="nucleotide sequence ID" value="NZ_JAXCLW010000002.1"/>
</dbReference>
<organism evidence="2 3">
    <name type="scientific">Dongia soli</name>
    <dbReference type="NCBI Taxonomy" id="600628"/>
    <lineage>
        <taxon>Bacteria</taxon>
        <taxon>Pseudomonadati</taxon>
        <taxon>Pseudomonadota</taxon>
        <taxon>Alphaproteobacteria</taxon>
        <taxon>Rhodospirillales</taxon>
        <taxon>Dongiaceae</taxon>
        <taxon>Dongia</taxon>
    </lineage>
</organism>
<gene>
    <name evidence="2" type="ORF">SMD27_10935</name>
</gene>
<accession>A0ABU5EAI4</accession>
<sequence>MADNTDSILLAGRYEILPDEPLPHLDSPGAMAFAVRDHQEAGKQLFALIAPGHLPCRAFQFATQTMNPLTVLWPVSTGIVDWRLSASGDGEEDGEAVWGRRPALVFRPPTGERVIPMTSNGGLNTALPQWTESQITKQLLQPIVRALRDLSVSSLTHRAIRPDNLFYQLGDSGAVMLGECFSMPPGYAQPAIFETIESGSAHPYGRPTGSQSDDLYALGVLCIMFYLGRNPLAGMSDEQIILAKINYGSFAALAGREKLPPSLTEALRGLLNDKVTERWNLRTLESWLDGQHFNPVLPYLPQRATRPINFAGIDHFNRPSIGHAMAWNWSEATTLVEKPDFENWMRRSFNDEKINEALTKIRAMAQGYGPNATMRDRLVGRLVVFLGQPVPICYRDIRVCLTGMPTLLAEILDKRDLLNQFAEMMRAKLPQAWIQEQASLRPEQIQALKPLDEAEKYLDRAGYGYGIERALYELDSNMPCRSALIGDFYVTHLRDLLPALDAALPGLENGTKPMDRHIAAFIAAGLKRSIDREMAALNNATTDATQAIAILNLLAIVQGVHPNTKLPYLAQAMKELLQPVIASFHLVGTREHLQKQLDRHVNACDFGAMLVLFDPEGPLRRGDEIGFTAAKHAYRSKLKEIDWIEDGGLTEPDRVRLIAHRTAAVTSAFAASVGLAIFAMLMVL</sequence>
<dbReference type="InterPro" id="IPR011009">
    <property type="entry name" value="Kinase-like_dom_sf"/>
</dbReference>
<dbReference type="SUPFAM" id="SSF56112">
    <property type="entry name" value="Protein kinase-like (PK-like)"/>
    <property type="match status" value="1"/>
</dbReference>
<dbReference type="EMBL" id="JAXCLW010000002">
    <property type="protein sequence ID" value="MDY0883360.1"/>
    <property type="molecule type" value="Genomic_DNA"/>
</dbReference>
<evidence type="ECO:0000313" key="2">
    <source>
        <dbReference type="EMBL" id="MDY0883360.1"/>
    </source>
</evidence>
<keyword evidence="3" id="KW-1185">Reference proteome</keyword>
<comment type="caution">
    <text evidence="2">The sequence shown here is derived from an EMBL/GenBank/DDBJ whole genome shotgun (WGS) entry which is preliminary data.</text>
</comment>
<keyword evidence="1" id="KW-1133">Transmembrane helix</keyword>
<keyword evidence="1" id="KW-0812">Transmembrane</keyword>
<proteinExistence type="predicted"/>
<keyword evidence="1" id="KW-0472">Membrane</keyword>
<dbReference type="Gene3D" id="1.10.510.10">
    <property type="entry name" value="Transferase(Phosphotransferase) domain 1"/>
    <property type="match status" value="1"/>
</dbReference>
<dbReference type="Proteomes" id="UP001279642">
    <property type="component" value="Unassembled WGS sequence"/>
</dbReference>
<feature type="transmembrane region" description="Helical" evidence="1">
    <location>
        <begin position="663"/>
        <end position="683"/>
    </location>
</feature>
<name>A0ABU5EAI4_9PROT</name>
<evidence type="ECO:0000313" key="3">
    <source>
        <dbReference type="Proteomes" id="UP001279642"/>
    </source>
</evidence>
<evidence type="ECO:0008006" key="4">
    <source>
        <dbReference type="Google" id="ProtNLM"/>
    </source>
</evidence>
<reference evidence="2 3" key="1">
    <citation type="journal article" date="2016" name="Antonie Van Leeuwenhoek">
        <title>Dongia soli sp. nov., isolated from soil from Dokdo, Korea.</title>
        <authorList>
            <person name="Kim D.U."/>
            <person name="Lee H."/>
            <person name="Kim H."/>
            <person name="Kim S.G."/>
            <person name="Ka J.O."/>
        </authorList>
    </citation>
    <scope>NUCLEOTIDE SEQUENCE [LARGE SCALE GENOMIC DNA]</scope>
    <source>
        <strain evidence="2 3">D78</strain>
    </source>
</reference>